<dbReference type="Proteomes" id="UP000228502">
    <property type="component" value="Unassembled WGS sequence"/>
</dbReference>
<evidence type="ECO:0000256" key="1">
    <source>
        <dbReference type="HAMAP-Rule" id="MF_01851"/>
    </source>
</evidence>
<dbReference type="PIRSF" id="PIRSF021332">
    <property type="entry name" value="DUF1054"/>
    <property type="match status" value="1"/>
</dbReference>
<dbReference type="EMBL" id="PEJG01000005">
    <property type="protein sequence ID" value="PIH10399.1"/>
    <property type="molecule type" value="Genomic_DNA"/>
</dbReference>
<dbReference type="RefSeq" id="WP_001831689.1">
    <property type="nucleotide sequence ID" value="NZ_AP019721.1"/>
</dbReference>
<sequence length="203" mass="24103">MTQYTFSPKDFKAFEVEGLDQRMEALNDYVRPQLHQLGSYFEEYFTTQTGETFYAHVAKHARRSVNPPIDTWVAFAPNKRGYKMLPHFQIGLFRNQLFIMFGIMHEGRNKEEKVKIFDKHFDKLTSLPSDYSVSLDHMKTEKHYIKDMSNEELHAAIDRVKNVKKGEFFVARTLSPTDKRLKSDKSFLKFVEETFDEFLKFYQ</sequence>
<dbReference type="OMA" id="WFAIIYE"/>
<dbReference type="Pfam" id="PF06335">
    <property type="entry name" value="DUF1054"/>
    <property type="match status" value="1"/>
</dbReference>
<organism evidence="3 6">
    <name type="scientific">Staphylococcus epidermidis</name>
    <dbReference type="NCBI Taxonomy" id="1282"/>
    <lineage>
        <taxon>Bacteria</taxon>
        <taxon>Bacillati</taxon>
        <taxon>Bacillota</taxon>
        <taxon>Bacilli</taxon>
        <taxon>Bacillales</taxon>
        <taxon>Staphylococcaceae</taxon>
        <taxon>Staphylococcus</taxon>
    </lineage>
</organism>
<dbReference type="EMBL" id="JACGQI010000011">
    <property type="protein sequence ID" value="MBF2230278.1"/>
    <property type="molecule type" value="Genomic_DNA"/>
</dbReference>
<reference evidence="3" key="3">
    <citation type="submission" date="2020-11" db="EMBL/GenBank/DDBJ databases">
        <title>Molecular epidemiology and genomic profiles of multidrug-resistant bacteria collected from clinical sources in South Africa.</title>
        <authorList>
            <person name="Asante J."/>
            <person name="Amoako D.G."/>
        </authorList>
    </citation>
    <scope>NUCLEOTIDE SEQUENCE</scope>
    <source>
        <strain evidence="3">C68</strain>
    </source>
</reference>
<dbReference type="SMR" id="A0A2G7HZA1"/>
<comment type="similarity">
    <text evidence="1">Belongs to the UPF0637 family.</text>
</comment>
<dbReference type="Proteomes" id="UP000622362">
    <property type="component" value="Unassembled WGS sequence"/>
</dbReference>
<evidence type="ECO:0000313" key="4">
    <source>
        <dbReference type="EMBL" id="PIH10399.1"/>
    </source>
</evidence>
<dbReference type="Gene3D" id="3.30.930.20">
    <property type="entry name" value="Protein of unknown function DUF1054"/>
    <property type="match status" value="1"/>
</dbReference>
<dbReference type="OrthoDB" id="9812818at2"/>
<name>A0A2G7HZA1_STAEP</name>
<evidence type="ECO:0000313" key="3">
    <source>
        <dbReference type="EMBL" id="MBF9303360.1"/>
    </source>
</evidence>
<dbReference type="HAMAP" id="MF_01851">
    <property type="entry name" value="UPF0637"/>
    <property type="match status" value="1"/>
</dbReference>
<dbReference type="EMBL" id="JADPYN010000005">
    <property type="protein sequence ID" value="MBF9303360.1"/>
    <property type="molecule type" value="Genomic_DNA"/>
</dbReference>
<evidence type="ECO:0000313" key="5">
    <source>
        <dbReference type="Proteomes" id="UP000228502"/>
    </source>
</evidence>
<accession>A0A2G7HZA1</accession>
<evidence type="ECO:0000313" key="2">
    <source>
        <dbReference type="EMBL" id="MBF2230278.1"/>
    </source>
</evidence>
<reference evidence="2" key="2">
    <citation type="submission" date="2020-08" db="EMBL/GenBank/DDBJ databases">
        <title>Changes in the skin microbiome associated with squamous cell carcinoma in transplant recipients.</title>
        <authorList>
            <person name="Zaugg J."/>
            <person name="Krueger A."/>
            <person name="Lachner N."/>
        </authorList>
    </citation>
    <scope>NUCLEOTIDE SEQUENCE</scope>
    <source>
        <strain evidence="2">R5988</strain>
    </source>
</reference>
<comment type="caution">
    <text evidence="3">The sequence shown here is derived from an EMBL/GenBank/DDBJ whole genome shotgun (WGS) entry which is preliminary data.</text>
</comment>
<dbReference type="InterPro" id="IPR053707">
    <property type="entry name" value="UPF0637_domain_sf"/>
</dbReference>
<dbReference type="SUPFAM" id="SSF142913">
    <property type="entry name" value="YktB/PF0168-like"/>
    <property type="match status" value="1"/>
</dbReference>
<evidence type="ECO:0000313" key="6">
    <source>
        <dbReference type="Proteomes" id="UP000622362"/>
    </source>
</evidence>
<dbReference type="InterPro" id="IPR009403">
    <property type="entry name" value="UPF0637"/>
</dbReference>
<proteinExistence type="inferred from homology"/>
<reference evidence="4 5" key="1">
    <citation type="submission" date="2017-10" db="EMBL/GenBank/DDBJ databases">
        <title>genome sequences of Staph epi in chlorhexidine trial.</title>
        <authorList>
            <person name="Greninger A.L."/>
            <person name="Addetia A."/>
            <person name="Qin X."/>
            <person name="Zerr D."/>
        </authorList>
    </citation>
    <scope>NUCLEOTIDE SEQUENCE [LARGE SCALE GENOMIC DNA]</scope>
    <source>
        <strain evidence="4 5">SCH-17</strain>
    </source>
</reference>
<dbReference type="AlphaFoldDB" id="A0A2G7HZA1"/>
<gene>
    <name evidence="4" type="ORF">CTJ08_04855</name>
    <name evidence="2" type="ORF">H3963_07550</name>
    <name evidence="3" type="ORF">I3V53_04570</name>
</gene>
<dbReference type="Proteomes" id="UP000648077">
    <property type="component" value="Unassembled WGS sequence"/>
</dbReference>
<protein>
    <recommendedName>
        <fullName evidence="1">UPF0637 protein CTJ08_04855</fullName>
    </recommendedName>
</protein>
<dbReference type="GeneID" id="50019057"/>